<evidence type="ECO:0000313" key="3">
    <source>
        <dbReference type="Proteomes" id="UP000039865"/>
    </source>
</evidence>
<dbReference type="EMBL" id="CCKQ01013225">
    <property type="protein sequence ID" value="CDW84872.1"/>
    <property type="molecule type" value="Genomic_DNA"/>
</dbReference>
<feature type="chain" id="PRO_5001729707" evidence="1">
    <location>
        <begin position="21"/>
        <end position="154"/>
    </location>
</feature>
<accession>A0A078AUI4</accession>
<dbReference type="AlphaFoldDB" id="A0A078AUI4"/>
<organism evidence="2 3">
    <name type="scientific">Stylonychia lemnae</name>
    <name type="common">Ciliate</name>
    <dbReference type="NCBI Taxonomy" id="5949"/>
    <lineage>
        <taxon>Eukaryota</taxon>
        <taxon>Sar</taxon>
        <taxon>Alveolata</taxon>
        <taxon>Ciliophora</taxon>
        <taxon>Intramacronucleata</taxon>
        <taxon>Spirotrichea</taxon>
        <taxon>Stichotrichia</taxon>
        <taxon>Sporadotrichida</taxon>
        <taxon>Oxytrichidae</taxon>
        <taxon>Stylonychinae</taxon>
        <taxon>Stylonychia</taxon>
    </lineage>
</organism>
<name>A0A078AUI4_STYLE</name>
<evidence type="ECO:0000256" key="1">
    <source>
        <dbReference type="SAM" id="SignalP"/>
    </source>
</evidence>
<keyword evidence="1" id="KW-0732">Signal</keyword>
<gene>
    <name evidence="2" type="primary">Contig16288.g17351</name>
    <name evidence="2" type="ORF">STYLEM_13941</name>
</gene>
<protein>
    <submittedName>
        <fullName evidence="2">Uncharacterized protein</fullName>
    </submittedName>
</protein>
<feature type="signal peptide" evidence="1">
    <location>
        <begin position="1"/>
        <end position="20"/>
    </location>
</feature>
<dbReference type="InParanoid" id="A0A078AUI4"/>
<reference evidence="2 3" key="1">
    <citation type="submission" date="2014-06" db="EMBL/GenBank/DDBJ databases">
        <authorList>
            <person name="Swart Estienne"/>
        </authorList>
    </citation>
    <scope>NUCLEOTIDE SEQUENCE [LARGE SCALE GENOMIC DNA]</scope>
    <source>
        <strain evidence="2 3">130c</strain>
    </source>
</reference>
<evidence type="ECO:0000313" key="2">
    <source>
        <dbReference type="EMBL" id="CDW84872.1"/>
    </source>
</evidence>
<dbReference type="Proteomes" id="UP000039865">
    <property type="component" value="Unassembled WGS sequence"/>
</dbReference>
<keyword evidence="3" id="KW-1185">Reference proteome</keyword>
<sequence length="154" mass="18735">MLSILRLLILQQSLSNLCLGCQTDYQEQLQEHQDNELYIWRISQEDYQSTEFEYKVDSNCQMCSHLDIAIYEEEIDIEQKSKLNSSLTQEDQKVHFEQQKLLTGEQLKLYSQHRRYKDYYFYETIEKDEQQKKNYIEGDIKEVLQHLQFFKNLD</sequence>
<proteinExistence type="predicted"/>